<dbReference type="Proteomes" id="UP000887574">
    <property type="component" value="Unplaced"/>
</dbReference>
<feature type="coiled-coil region" evidence="2">
    <location>
        <begin position="457"/>
        <end position="498"/>
    </location>
</feature>
<reference evidence="6" key="1">
    <citation type="submission" date="2022-11" db="UniProtKB">
        <authorList>
            <consortium name="WormBaseParasite"/>
        </authorList>
    </citation>
    <scope>IDENTIFICATION</scope>
</reference>
<feature type="compositionally biased region" description="Basic and acidic residues" evidence="3">
    <location>
        <begin position="17"/>
        <end position="34"/>
    </location>
</feature>
<keyword evidence="2" id="KW-0175">Coiled coil</keyword>
<dbReference type="Gene3D" id="1.25.10.10">
    <property type="entry name" value="Leucine-rich Repeat Variant"/>
    <property type="match status" value="1"/>
</dbReference>
<feature type="compositionally biased region" description="Low complexity" evidence="3">
    <location>
        <begin position="508"/>
        <end position="521"/>
    </location>
</feature>
<feature type="region of interest" description="Disordered" evidence="3">
    <location>
        <begin position="508"/>
        <end position="532"/>
    </location>
</feature>
<dbReference type="Pfam" id="PF06371">
    <property type="entry name" value="Drf_GBD"/>
    <property type="match status" value="1"/>
</dbReference>
<dbReference type="InterPro" id="IPR011989">
    <property type="entry name" value="ARM-like"/>
</dbReference>
<dbReference type="InterPro" id="IPR051661">
    <property type="entry name" value="Actin_filament_regulator"/>
</dbReference>
<dbReference type="AlphaFoldDB" id="A0A915D6L4"/>
<dbReference type="InterPro" id="IPR010472">
    <property type="entry name" value="FH3_dom"/>
</dbReference>
<dbReference type="PANTHER" id="PTHR47102">
    <property type="entry name" value="PROTEIN BNI1"/>
    <property type="match status" value="1"/>
</dbReference>
<name>A0A915D6L4_9BILA</name>
<comment type="similarity">
    <text evidence="1">Belongs to the formin homology family. BNI1 subfamily.</text>
</comment>
<dbReference type="GO" id="GO:0005938">
    <property type="term" value="C:cell cortex"/>
    <property type="evidence" value="ECO:0007669"/>
    <property type="project" value="UniProtKB-ARBA"/>
</dbReference>
<accession>A0A915D6L4</accession>
<evidence type="ECO:0000313" key="6">
    <source>
        <dbReference type="WBParaSite" id="jg16280.2"/>
    </source>
</evidence>
<feature type="region of interest" description="Disordered" evidence="3">
    <location>
        <begin position="357"/>
        <end position="378"/>
    </location>
</feature>
<dbReference type="PANTHER" id="PTHR47102:SF2">
    <property type="entry name" value="PROTEIN BNI1"/>
    <property type="match status" value="1"/>
</dbReference>
<sequence length="532" mass="59141">MDDLMDRIWGCFNRLSPSEKKPPDRSDDHFDSHAFSHTNKGTLPKITVSRTMSDNSAANCRMLHLKPSDLIDTQQLESAFQDLLGELDLSPDKQRQLNEQSAEKKWMMVVEQSTRMDKSAACDAGVKRLEDYLQMFPDKYSLPLAIQQLEGLAISLRTESVSFVQKFIESDGVVLLADLLNKCRQNGEGCLAVPLLSCFRALLNSSVGRSSVIECASPHVLLAIAGALDLPQHRCKTLSLEILSGLCLAAEGGHKAVLQALTDAQPLLGERTRFQTIVNDLHREYHSTTTTDSEGATSSVETLSDGPAEQSLEFRLHLRYEFLMLGIQEVIDRLRNAHGSTLEDHFDLFEMMRQEDEQELASSLDSGSSSPVDFESPAGMAEALSQKLDNTVALPHLISLLQHLLMIPGDDKHVHLWRLFDLILQQLSLHTALGNFSSADPQFSTPLQLDMNELISRLRTQNDCDKLEKELSEANAELENERRRVLELENRISDMQDGLSLSSFSRISDLSSSPSDPCHSPTFGNSGGLLPQ</sequence>
<dbReference type="SMART" id="SM01139">
    <property type="entry name" value="Drf_FH3"/>
    <property type="match status" value="1"/>
</dbReference>
<dbReference type="PROSITE" id="PS51232">
    <property type="entry name" value="GBD_FH3"/>
    <property type="match status" value="1"/>
</dbReference>
<dbReference type="SUPFAM" id="SSF48371">
    <property type="entry name" value="ARM repeat"/>
    <property type="match status" value="1"/>
</dbReference>
<evidence type="ECO:0000256" key="2">
    <source>
        <dbReference type="SAM" id="Coils"/>
    </source>
</evidence>
<dbReference type="GO" id="GO:0030036">
    <property type="term" value="P:actin cytoskeleton organization"/>
    <property type="evidence" value="ECO:0007669"/>
    <property type="project" value="InterPro"/>
</dbReference>
<evidence type="ECO:0000313" key="5">
    <source>
        <dbReference type="Proteomes" id="UP000887574"/>
    </source>
</evidence>
<dbReference type="GO" id="GO:0003779">
    <property type="term" value="F:actin binding"/>
    <property type="evidence" value="ECO:0007669"/>
    <property type="project" value="InterPro"/>
</dbReference>
<dbReference type="Pfam" id="PF06367">
    <property type="entry name" value="Drf_FH3"/>
    <property type="match status" value="1"/>
</dbReference>
<dbReference type="InterPro" id="IPR016024">
    <property type="entry name" value="ARM-type_fold"/>
</dbReference>
<dbReference type="GO" id="GO:0032153">
    <property type="term" value="C:cell division site"/>
    <property type="evidence" value="ECO:0007669"/>
    <property type="project" value="UniProtKB-ARBA"/>
</dbReference>
<keyword evidence="5" id="KW-1185">Reference proteome</keyword>
<evidence type="ECO:0000256" key="1">
    <source>
        <dbReference type="ARBA" id="ARBA00037935"/>
    </source>
</evidence>
<protein>
    <submittedName>
        <fullName evidence="6">GBD/FH3 domain-containing protein</fullName>
    </submittedName>
</protein>
<organism evidence="5 6">
    <name type="scientific">Ditylenchus dipsaci</name>
    <dbReference type="NCBI Taxonomy" id="166011"/>
    <lineage>
        <taxon>Eukaryota</taxon>
        <taxon>Metazoa</taxon>
        <taxon>Ecdysozoa</taxon>
        <taxon>Nematoda</taxon>
        <taxon>Chromadorea</taxon>
        <taxon>Rhabditida</taxon>
        <taxon>Tylenchina</taxon>
        <taxon>Tylenchomorpha</taxon>
        <taxon>Sphaerularioidea</taxon>
        <taxon>Anguinidae</taxon>
        <taxon>Anguininae</taxon>
        <taxon>Ditylenchus</taxon>
    </lineage>
</organism>
<dbReference type="SMART" id="SM01140">
    <property type="entry name" value="Drf_GBD"/>
    <property type="match status" value="1"/>
</dbReference>
<feature type="region of interest" description="Disordered" evidence="3">
    <location>
        <begin position="15"/>
        <end position="36"/>
    </location>
</feature>
<feature type="domain" description="GBD/FH3" evidence="4">
    <location>
        <begin position="68"/>
        <end position="435"/>
    </location>
</feature>
<dbReference type="GO" id="GO:0015629">
    <property type="term" value="C:actin cytoskeleton"/>
    <property type="evidence" value="ECO:0007669"/>
    <property type="project" value="UniProtKB-ARBA"/>
</dbReference>
<dbReference type="GO" id="GO:0031267">
    <property type="term" value="F:small GTPase binding"/>
    <property type="evidence" value="ECO:0007669"/>
    <property type="project" value="InterPro"/>
</dbReference>
<dbReference type="InterPro" id="IPR014768">
    <property type="entry name" value="GBD/FH3_dom"/>
</dbReference>
<dbReference type="GO" id="GO:0051301">
    <property type="term" value="P:cell division"/>
    <property type="evidence" value="ECO:0007669"/>
    <property type="project" value="UniProtKB-ARBA"/>
</dbReference>
<evidence type="ECO:0000259" key="4">
    <source>
        <dbReference type="PROSITE" id="PS51232"/>
    </source>
</evidence>
<dbReference type="WBParaSite" id="jg16280.2">
    <property type="protein sequence ID" value="jg16280.2"/>
    <property type="gene ID" value="jg16280"/>
</dbReference>
<dbReference type="Gene3D" id="1.10.238.150">
    <property type="entry name" value="Formin, FH3 diaphanous domain"/>
    <property type="match status" value="1"/>
</dbReference>
<dbReference type="InterPro" id="IPR010473">
    <property type="entry name" value="GTPase-bd"/>
</dbReference>
<evidence type="ECO:0000256" key="3">
    <source>
        <dbReference type="SAM" id="MobiDB-lite"/>
    </source>
</evidence>
<proteinExistence type="inferred from homology"/>